<gene>
    <name evidence="5" type="ORF">Pan181_18750</name>
</gene>
<dbReference type="AlphaFoldDB" id="A0A518ALS6"/>
<sequence length="600" mass="67249">MSILTQSDLTTTKRSPSCIIGGALPPSTQKVKLELHSAAWHSESAPQIHFTHHGPNTVSAAGHNQSVWVDGYATFPNDARETNVADYILCKYEQDSAIPIRDLEGSFVVAVHDARQHRILIYRNLAGAINLFFASTNNGLLYSTNLARLLKLFPRVGDLNESLLPVFFLYRCIPGRETLFKEVTRLMPGELLEFTDGRITTRQATSFDDYRGQVPLHGNLLEQINDTIGAAVSSCYRAAPSSAVLLSGGVDSTLLQSHFNLQLDEQRPSISYCATLDHPRTIGELAYAHSAADLLGVTLRPVQIERPYLEYLDYAISSTGETPNHVQAAYFPAVAQAMSEDGLMTGITGEAADGLFGVATQDQLHRAAMIRSLLPTQGRWLAEKLAHVGLIRTKWRSILELADRLDDFTYLHHPTNLQAMFAHLDSVIRCFGEQCVINAMSYRLSIVERNGLNHSHVERLHGANLLTSSINSATYWNTLTETRGISLYSPFLDSRMIRLAMSIADEIKFQYRKPKQLLKQALAVRTHKALAYRKKLSFGQPIFEWLGRTGQLNTALEEVEDYSFIDKRTYNEARDAPNWFLYNVLCFDRLSKHVKHAVRE</sequence>
<keyword evidence="6" id="KW-1185">Reference proteome</keyword>
<dbReference type="SUPFAM" id="SSF52402">
    <property type="entry name" value="Adenine nucleotide alpha hydrolases-like"/>
    <property type="match status" value="1"/>
</dbReference>
<proteinExistence type="predicted"/>
<dbReference type="KEGG" id="amuc:Pan181_18750"/>
<evidence type="ECO:0000256" key="1">
    <source>
        <dbReference type="ARBA" id="ARBA00005187"/>
    </source>
</evidence>
<dbReference type="EC" id="6.3.5.4" evidence="2"/>
<dbReference type="Proteomes" id="UP000315750">
    <property type="component" value="Chromosome"/>
</dbReference>
<protein>
    <recommendedName>
        <fullName evidence="2">asparagine synthase (glutamine-hydrolyzing)</fullName>
        <ecNumber evidence="2">6.3.5.4</ecNumber>
    </recommendedName>
</protein>
<dbReference type="InterPro" id="IPR029055">
    <property type="entry name" value="Ntn_hydrolases_N"/>
</dbReference>
<name>A0A518ALS6_9BACT</name>
<dbReference type="InterPro" id="IPR051786">
    <property type="entry name" value="ASN_synthetase/amidase"/>
</dbReference>
<dbReference type="PANTHER" id="PTHR43284">
    <property type="entry name" value="ASPARAGINE SYNTHETASE (GLUTAMINE-HYDROLYZING)"/>
    <property type="match status" value="1"/>
</dbReference>
<comment type="catalytic activity">
    <reaction evidence="3">
        <text>L-aspartate + L-glutamine + ATP + H2O = L-asparagine + L-glutamate + AMP + diphosphate + H(+)</text>
        <dbReference type="Rhea" id="RHEA:12228"/>
        <dbReference type="ChEBI" id="CHEBI:15377"/>
        <dbReference type="ChEBI" id="CHEBI:15378"/>
        <dbReference type="ChEBI" id="CHEBI:29985"/>
        <dbReference type="ChEBI" id="CHEBI:29991"/>
        <dbReference type="ChEBI" id="CHEBI:30616"/>
        <dbReference type="ChEBI" id="CHEBI:33019"/>
        <dbReference type="ChEBI" id="CHEBI:58048"/>
        <dbReference type="ChEBI" id="CHEBI:58359"/>
        <dbReference type="ChEBI" id="CHEBI:456215"/>
        <dbReference type="EC" id="6.3.5.4"/>
    </reaction>
</comment>
<dbReference type="GO" id="GO:0004066">
    <property type="term" value="F:asparagine synthase (glutamine-hydrolyzing) activity"/>
    <property type="evidence" value="ECO:0007669"/>
    <property type="project" value="UniProtKB-EC"/>
</dbReference>
<dbReference type="EMBL" id="CP036278">
    <property type="protein sequence ID" value="QDU55682.1"/>
    <property type="molecule type" value="Genomic_DNA"/>
</dbReference>
<dbReference type="GO" id="GO:0006529">
    <property type="term" value="P:asparagine biosynthetic process"/>
    <property type="evidence" value="ECO:0007669"/>
    <property type="project" value="InterPro"/>
</dbReference>
<dbReference type="Gene3D" id="3.40.50.620">
    <property type="entry name" value="HUPs"/>
    <property type="match status" value="1"/>
</dbReference>
<dbReference type="Gene3D" id="3.60.20.10">
    <property type="entry name" value="Glutamine Phosphoribosylpyrophosphate, subunit 1, domain 1"/>
    <property type="match status" value="1"/>
</dbReference>
<organism evidence="5 6">
    <name type="scientific">Aeoliella mucimassa</name>
    <dbReference type="NCBI Taxonomy" id="2527972"/>
    <lineage>
        <taxon>Bacteria</taxon>
        <taxon>Pseudomonadati</taxon>
        <taxon>Planctomycetota</taxon>
        <taxon>Planctomycetia</taxon>
        <taxon>Pirellulales</taxon>
        <taxon>Lacipirellulaceae</taxon>
        <taxon>Aeoliella</taxon>
    </lineage>
</organism>
<evidence type="ECO:0000313" key="6">
    <source>
        <dbReference type="Proteomes" id="UP000315750"/>
    </source>
</evidence>
<comment type="pathway">
    <text evidence="1">Amino-acid biosynthesis; L-asparagine biosynthesis; L-asparagine from L-aspartate (L-Gln route): step 1/1.</text>
</comment>
<evidence type="ECO:0000313" key="5">
    <source>
        <dbReference type="EMBL" id="QDU55682.1"/>
    </source>
</evidence>
<dbReference type="Pfam" id="PF00733">
    <property type="entry name" value="Asn_synthase"/>
    <property type="match status" value="1"/>
</dbReference>
<dbReference type="OrthoDB" id="9763290at2"/>
<dbReference type="PANTHER" id="PTHR43284:SF1">
    <property type="entry name" value="ASPARAGINE SYNTHETASE"/>
    <property type="match status" value="1"/>
</dbReference>
<reference evidence="5 6" key="1">
    <citation type="submission" date="2019-02" db="EMBL/GenBank/DDBJ databases">
        <title>Deep-cultivation of Planctomycetes and their phenomic and genomic characterization uncovers novel biology.</title>
        <authorList>
            <person name="Wiegand S."/>
            <person name="Jogler M."/>
            <person name="Boedeker C."/>
            <person name="Pinto D."/>
            <person name="Vollmers J."/>
            <person name="Rivas-Marin E."/>
            <person name="Kohn T."/>
            <person name="Peeters S.H."/>
            <person name="Heuer A."/>
            <person name="Rast P."/>
            <person name="Oberbeckmann S."/>
            <person name="Bunk B."/>
            <person name="Jeske O."/>
            <person name="Meyerdierks A."/>
            <person name="Storesund J.E."/>
            <person name="Kallscheuer N."/>
            <person name="Luecker S."/>
            <person name="Lage O.M."/>
            <person name="Pohl T."/>
            <person name="Merkel B.J."/>
            <person name="Hornburger P."/>
            <person name="Mueller R.-W."/>
            <person name="Bruemmer F."/>
            <person name="Labrenz M."/>
            <person name="Spormann A.M."/>
            <person name="Op den Camp H."/>
            <person name="Overmann J."/>
            <person name="Amann R."/>
            <person name="Jetten M.S.M."/>
            <person name="Mascher T."/>
            <person name="Medema M.H."/>
            <person name="Devos D.P."/>
            <person name="Kaster A.-K."/>
            <person name="Ovreas L."/>
            <person name="Rohde M."/>
            <person name="Galperin M.Y."/>
            <person name="Jogler C."/>
        </authorList>
    </citation>
    <scope>NUCLEOTIDE SEQUENCE [LARGE SCALE GENOMIC DNA]</scope>
    <source>
        <strain evidence="5 6">Pan181</strain>
    </source>
</reference>
<dbReference type="SUPFAM" id="SSF56235">
    <property type="entry name" value="N-terminal nucleophile aminohydrolases (Ntn hydrolases)"/>
    <property type="match status" value="1"/>
</dbReference>
<accession>A0A518ALS6</accession>
<evidence type="ECO:0000256" key="3">
    <source>
        <dbReference type="ARBA" id="ARBA00048741"/>
    </source>
</evidence>
<evidence type="ECO:0000256" key="2">
    <source>
        <dbReference type="ARBA" id="ARBA00012737"/>
    </source>
</evidence>
<dbReference type="InterPro" id="IPR001962">
    <property type="entry name" value="Asn_synthase"/>
</dbReference>
<dbReference type="InterPro" id="IPR014729">
    <property type="entry name" value="Rossmann-like_a/b/a_fold"/>
</dbReference>
<evidence type="ECO:0000259" key="4">
    <source>
        <dbReference type="Pfam" id="PF00733"/>
    </source>
</evidence>
<feature type="domain" description="Asparagine synthetase" evidence="4">
    <location>
        <begin position="224"/>
        <end position="563"/>
    </location>
</feature>